<feature type="compositionally biased region" description="Gly residues" evidence="1">
    <location>
        <begin position="92"/>
        <end position="109"/>
    </location>
</feature>
<accession>A0A554MWM9</accession>
<dbReference type="PANTHER" id="PTHR38031">
    <property type="entry name" value="SULFUR CARRIER PROTEIN SLR0821-RELATED"/>
    <property type="match status" value="1"/>
</dbReference>
<dbReference type="InterPro" id="IPR012675">
    <property type="entry name" value="Beta-grasp_dom_sf"/>
</dbReference>
<proteinExistence type="predicted"/>
<reference evidence="3 4" key="1">
    <citation type="submission" date="2018-06" db="EMBL/GenBank/DDBJ databases">
        <title>Natronomonas sp. F16-60 a new haloarchaeon isolated from a solar saltern of Isla Cristina, Huelva, Spain.</title>
        <authorList>
            <person name="Duran-Viseras A."/>
            <person name="Sanchez-Porro C."/>
            <person name="Ventosa A."/>
        </authorList>
    </citation>
    <scope>NUCLEOTIDE SEQUENCE [LARGE SCALE GENOMIC DNA]</scope>
    <source>
        <strain evidence="3 4">F16-60</strain>
    </source>
</reference>
<dbReference type="AlphaFoldDB" id="A0A554MWM9"/>
<sequence length="196" mass="20771">MEIELRFFATFRAAVGSKTISRSFDDGADVGTVLRALETEFDGLEGEILDDAGELRPQLSVLKNGREVVHMDGLTTTLADGDAVSVFPPVAGGNGDAGTSGRGEAGAGADGTVRREKAFRGISERLAREYLVNLGGEKVGDHVVEGPDWRTETSAEKVDVAGSMQLTEVTLVFEGPPETLEPLMEKFGRKAMRAGG</sequence>
<dbReference type="InterPro" id="IPR036473">
    <property type="entry name" value="Mopterin_CF_MoaD-rel_C_sf"/>
</dbReference>
<protein>
    <recommendedName>
        <fullName evidence="2">Molybdopterin cofactor biosynthesis MoaD-related C-terminal domain-containing protein</fullName>
    </recommendedName>
</protein>
<dbReference type="NCBIfam" id="TIGR01687">
    <property type="entry name" value="moaD_arch"/>
    <property type="match status" value="1"/>
</dbReference>
<dbReference type="Pfam" id="PF09189">
    <property type="entry name" value="MoaD_arch"/>
    <property type="match status" value="1"/>
</dbReference>
<dbReference type="CDD" id="cd17505">
    <property type="entry name" value="Ubl_SAMP1_like"/>
    <property type="match status" value="1"/>
</dbReference>
<dbReference type="NCBIfam" id="NF041918">
    <property type="entry name" value="SAMP1"/>
    <property type="match status" value="1"/>
</dbReference>
<dbReference type="InterPro" id="IPR052045">
    <property type="entry name" value="Sulfur_Carrier/Prot_Modifier"/>
</dbReference>
<keyword evidence="4" id="KW-1185">Reference proteome</keyword>
<organism evidence="3 4">
    <name type="scientific">Haloglomus irregulare</name>
    <dbReference type="NCBI Taxonomy" id="2234134"/>
    <lineage>
        <taxon>Archaea</taxon>
        <taxon>Methanobacteriati</taxon>
        <taxon>Methanobacteriota</taxon>
        <taxon>Stenosarchaea group</taxon>
        <taxon>Halobacteria</taxon>
        <taxon>Halobacteriales</taxon>
        <taxon>Natronomonadaceae</taxon>
        <taxon>Haloglomus</taxon>
    </lineage>
</organism>
<dbReference type="SUPFAM" id="SSF54285">
    <property type="entry name" value="MoaD/ThiS"/>
    <property type="match status" value="1"/>
</dbReference>
<dbReference type="Gene3D" id="3.10.20.30">
    <property type="match status" value="1"/>
</dbReference>
<dbReference type="PANTHER" id="PTHR38031:SF1">
    <property type="entry name" value="SULFUR CARRIER PROTEIN CYSO"/>
    <property type="match status" value="1"/>
</dbReference>
<evidence type="ECO:0000256" key="1">
    <source>
        <dbReference type="SAM" id="MobiDB-lite"/>
    </source>
</evidence>
<dbReference type="InterPro" id="IPR016155">
    <property type="entry name" value="Mopterin_synth/thiamin_S_b"/>
</dbReference>
<evidence type="ECO:0000259" key="2">
    <source>
        <dbReference type="Pfam" id="PF09189"/>
    </source>
</evidence>
<feature type="region of interest" description="Disordered" evidence="1">
    <location>
        <begin position="92"/>
        <end position="112"/>
    </location>
</feature>
<evidence type="ECO:0000313" key="4">
    <source>
        <dbReference type="Proteomes" id="UP000319894"/>
    </source>
</evidence>
<dbReference type="InterPro" id="IPR003749">
    <property type="entry name" value="ThiS/MoaD-like"/>
</dbReference>
<dbReference type="InterPro" id="IPR015272">
    <property type="entry name" value="MoadD_C"/>
</dbReference>
<dbReference type="InterPro" id="IPR010038">
    <property type="entry name" value="MoaD_arc-typ"/>
</dbReference>
<dbReference type="Gene3D" id="3.30.1370.80">
    <property type="entry name" value="Molybdopterin cofactor biosynthesis MoaD-related, C-terminal domain"/>
    <property type="match status" value="1"/>
</dbReference>
<dbReference type="InParanoid" id="A0A554MWM9"/>
<evidence type="ECO:0000313" key="3">
    <source>
        <dbReference type="EMBL" id="TSD09528.1"/>
    </source>
</evidence>
<name>A0A554MWM9_9EURY</name>
<dbReference type="EMBL" id="QMDX01000012">
    <property type="protein sequence ID" value="TSD09528.1"/>
    <property type="molecule type" value="Genomic_DNA"/>
</dbReference>
<dbReference type="Pfam" id="PF02597">
    <property type="entry name" value="ThiS"/>
    <property type="match status" value="1"/>
</dbReference>
<gene>
    <name evidence="3" type="ORF">DP107_15415</name>
</gene>
<dbReference type="Proteomes" id="UP000319894">
    <property type="component" value="Unassembled WGS sequence"/>
</dbReference>
<feature type="domain" description="Molybdopterin cofactor biosynthesis MoaD-related C-terminal" evidence="2">
    <location>
        <begin position="116"/>
        <end position="196"/>
    </location>
</feature>
<dbReference type="InterPro" id="IPR054834">
    <property type="entry name" value="SAMP1_3"/>
</dbReference>
<comment type="caution">
    <text evidence="3">The sequence shown here is derived from an EMBL/GenBank/DDBJ whole genome shotgun (WGS) entry which is preliminary data.</text>
</comment>